<dbReference type="InterPro" id="IPR035919">
    <property type="entry name" value="EAL_sf"/>
</dbReference>
<dbReference type="InterPro" id="IPR043128">
    <property type="entry name" value="Rev_trsase/Diguanyl_cyclase"/>
</dbReference>
<dbReference type="InterPro" id="IPR003660">
    <property type="entry name" value="HAMP_dom"/>
</dbReference>
<dbReference type="InterPro" id="IPR000160">
    <property type="entry name" value="GGDEF_dom"/>
</dbReference>
<keyword evidence="4" id="KW-1133">Transmembrane helix</keyword>
<dbReference type="CDD" id="cd01948">
    <property type="entry name" value="EAL"/>
    <property type="match status" value="1"/>
</dbReference>
<evidence type="ECO:0000256" key="4">
    <source>
        <dbReference type="ARBA" id="ARBA00022989"/>
    </source>
</evidence>
<dbReference type="SMART" id="SM00267">
    <property type="entry name" value="GGDEF"/>
    <property type="match status" value="1"/>
</dbReference>
<evidence type="ECO:0000313" key="9">
    <source>
        <dbReference type="EMBL" id="MDD0815632.1"/>
    </source>
</evidence>
<dbReference type="Pfam" id="PF02743">
    <property type="entry name" value="dCache_1"/>
    <property type="match status" value="1"/>
</dbReference>
<dbReference type="NCBIfam" id="TIGR00254">
    <property type="entry name" value="GGDEF"/>
    <property type="match status" value="1"/>
</dbReference>
<sequence length="850" mass="93076">MFRRLRMPLWLALALPSGLMLLLVIGLLLTAQRISAMRLIDSSGNNLLLATSEHIRSEITGHLESVFTLQLSLAGLVARPGVHDAGDMRAVEHLFDHQFSTVYRPHFPQVEMIQFGSAQGEFFGLKQDRRAGVRRYLKDQRTGQRLVARDEPGPANEKVIVGYDPRVRPWYRPAAGSGLPRWTPVYLSSFGDVTSISATTPVKGGDGQLLGVLATDLSLSDLSHRLRALPLLQGYPSALVYVVDEQGHLLAHSHAQEEGLADPPPRSPQIALAQNSSDLLLKASFATWHPRPTDSPPDFSLTVAGQKYLGRVSPLTDARGLNWQLVALVSEGELIGSSQASAQWALMLALGLAGVGLLLGLWWMRRIAHPIHQAAQAASELAQDRPTHRVLVDHSRIYETALLTEAFNAMSRRILAQLAKLHDMALRDAVTGLPNRRGLIAASEGLAQRPLTVLLFGVDRFRAVNASLGPSAGDELLRQVGHRLRAASPAQAVVARVAGDEFLVLWPRLAEGTEALIERLQDVFKPVFLTATDEVLLGASLGVVQADGPGLQLDPDLLRYASVALQVAKAGERGQRVDFDACLLDSTRRSAELVNDMRAALAQGEFTVHFQPIVRLQNQALHGLEALLRWNSPKHGMVGPAQFIPLAEESGLIVELGQWVLRQATQEVAQWMREQPLPEGFLLHVNVSQRQLVQADFGAQVAEALRLSGLPPHALAIEITESLLVEDDPATLKTLADLHAQGVRMALDDFGTGYSSLSYLNKFQFFEVKIDRSFIVAAEQNPRSAAILKMLLDITRSLDAVAVAEGIETPEQAQRLLEADCLYGQGYWFGRPMPLAELRRQRQALATKSL</sequence>
<evidence type="ECO:0000313" key="10">
    <source>
        <dbReference type="Proteomes" id="UP001528672"/>
    </source>
</evidence>
<dbReference type="CDD" id="cd01949">
    <property type="entry name" value="GGDEF"/>
    <property type="match status" value="1"/>
</dbReference>
<keyword evidence="10" id="KW-1185">Reference proteome</keyword>
<accession>A0ABT5MGD2</accession>
<dbReference type="Gene3D" id="3.20.20.450">
    <property type="entry name" value="EAL domain"/>
    <property type="match status" value="1"/>
</dbReference>
<dbReference type="PROSITE" id="PS50885">
    <property type="entry name" value="HAMP"/>
    <property type="match status" value="1"/>
</dbReference>
<keyword evidence="2" id="KW-1003">Cell membrane</keyword>
<evidence type="ECO:0000256" key="2">
    <source>
        <dbReference type="ARBA" id="ARBA00022475"/>
    </source>
</evidence>
<dbReference type="PANTHER" id="PTHR33121">
    <property type="entry name" value="CYCLIC DI-GMP PHOSPHODIESTERASE PDEF"/>
    <property type="match status" value="1"/>
</dbReference>
<dbReference type="Gene3D" id="3.30.70.270">
    <property type="match status" value="1"/>
</dbReference>
<dbReference type="InterPro" id="IPR029787">
    <property type="entry name" value="Nucleotide_cyclase"/>
</dbReference>
<dbReference type="Pfam" id="PF00563">
    <property type="entry name" value="EAL"/>
    <property type="match status" value="1"/>
</dbReference>
<dbReference type="Proteomes" id="UP001528672">
    <property type="component" value="Unassembled WGS sequence"/>
</dbReference>
<dbReference type="InterPro" id="IPR033479">
    <property type="entry name" value="dCache_1"/>
</dbReference>
<proteinExistence type="predicted"/>
<dbReference type="Pfam" id="PF00672">
    <property type="entry name" value="HAMP"/>
    <property type="match status" value="1"/>
</dbReference>
<evidence type="ECO:0000256" key="3">
    <source>
        <dbReference type="ARBA" id="ARBA00022692"/>
    </source>
</evidence>
<dbReference type="PANTHER" id="PTHR33121:SF70">
    <property type="entry name" value="SIGNALING PROTEIN YKOW"/>
    <property type="match status" value="1"/>
</dbReference>
<evidence type="ECO:0000256" key="1">
    <source>
        <dbReference type="ARBA" id="ARBA00004651"/>
    </source>
</evidence>
<comment type="caution">
    <text evidence="9">The sequence shown here is derived from an EMBL/GenBank/DDBJ whole genome shotgun (WGS) entry which is preliminary data.</text>
</comment>
<dbReference type="SUPFAM" id="SSF55073">
    <property type="entry name" value="Nucleotide cyclase"/>
    <property type="match status" value="1"/>
</dbReference>
<evidence type="ECO:0000259" key="7">
    <source>
        <dbReference type="PROSITE" id="PS50885"/>
    </source>
</evidence>
<dbReference type="Gene3D" id="6.10.340.10">
    <property type="match status" value="1"/>
</dbReference>
<feature type="domain" description="EAL" evidence="6">
    <location>
        <begin position="590"/>
        <end position="846"/>
    </location>
</feature>
<dbReference type="SMART" id="SM00304">
    <property type="entry name" value="HAMP"/>
    <property type="match status" value="1"/>
</dbReference>
<feature type="domain" description="HAMP" evidence="7">
    <location>
        <begin position="365"/>
        <end position="419"/>
    </location>
</feature>
<dbReference type="Gene3D" id="3.30.450.20">
    <property type="entry name" value="PAS domain"/>
    <property type="match status" value="2"/>
</dbReference>
<evidence type="ECO:0000256" key="5">
    <source>
        <dbReference type="ARBA" id="ARBA00023136"/>
    </source>
</evidence>
<comment type="subcellular location">
    <subcellularLocation>
        <location evidence="1">Cell membrane</location>
        <topology evidence="1">Multi-pass membrane protein</topology>
    </subcellularLocation>
</comment>
<feature type="domain" description="GGDEF" evidence="8">
    <location>
        <begin position="449"/>
        <end position="581"/>
    </location>
</feature>
<dbReference type="CDD" id="cd12913">
    <property type="entry name" value="PDC1_MCP_like"/>
    <property type="match status" value="1"/>
</dbReference>
<protein>
    <submittedName>
        <fullName evidence="9">EAL domain-containing protein</fullName>
    </submittedName>
</protein>
<dbReference type="InterPro" id="IPR029151">
    <property type="entry name" value="Sensor-like_sf"/>
</dbReference>
<dbReference type="RefSeq" id="WP_273927320.1">
    <property type="nucleotide sequence ID" value="NZ_JAQSIO010000004.1"/>
</dbReference>
<dbReference type="SUPFAM" id="SSF103190">
    <property type="entry name" value="Sensory domain-like"/>
    <property type="match status" value="1"/>
</dbReference>
<dbReference type="PROSITE" id="PS50887">
    <property type="entry name" value="GGDEF"/>
    <property type="match status" value="1"/>
</dbReference>
<gene>
    <name evidence="9" type="ORF">PSQ39_13425</name>
</gene>
<dbReference type="SMART" id="SM00052">
    <property type="entry name" value="EAL"/>
    <property type="match status" value="1"/>
</dbReference>
<evidence type="ECO:0000259" key="8">
    <source>
        <dbReference type="PROSITE" id="PS50887"/>
    </source>
</evidence>
<dbReference type="EMBL" id="JAQSIO010000004">
    <property type="protein sequence ID" value="MDD0815632.1"/>
    <property type="molecule type" value="Genomic_DNA"/>
</dbReference>
<keyword evidence="3" id="KW-0812">Transmembrane</keyword>
<dbReference type="PROSITE" id="PS50883">
    <property type="entry name" value="EAL"/>
    <property type="match status" value="1"/>
</dbReference>
<name>A0ABT5MGD2_9BURK</name>
<keyword evidence="5" id="KW-0472">Membrane</keyword>
<dbReference type="InterPro" id="IPR001633">
    <property type="entry name" value="EAL_dom"/>
</dbReference>
<evidence type="ECO:0000259" key="6">
    <source>
        <dbReference type="PROSITE" id="PS50883"/>
    </source>
</evidence>
<organism evidence="9 10">
    <name type="scientific">Curvibacter microcysteis</name>
    <dbReference type="NCBI Taxonomy" id="3026419"/>
    <lineage>
        <taxon>Bacteria</taxon>
        <taxon>Pseudomonadati</taxon>
        <taxon>Pseudomonadota</taxon>
        <taxon>Betaproteobacteria</taxon>
        <taxon>Burkholderiales</taxon>
        <taxon>Comamonadaceae</taxon>
        <taxon>Curvibacter</taxon>
    </lineage>
</organism>
<reference evidence="9 10" key="1">
    <citation type="submission" date="2023-02" db="EMBL/GenBank/DDBJ databases">
        <title>Bacterial whole genome sequence for Curvibacter sp. HBC28.</title>
        <authorList>
            <person name="Le V."/>
            <person name="Ko S.-R."/>
            <person name="Ahn C.-Y."/>
            <person name="Oh H.-M."/>
        </authorList>
    </citation>
    <scope>NUCLEOTIDE SEQUENCE [LARGE SCALE GENOMIC DNA]</scope>
    <source>
        <strain evidence="9 10">HBC28</strain>
    </source>
</reference>
<dbReference type="InterPro" id="IPR050706">
    <property type="entry name" value="Cyclic-di-GMP_PDE-like"/>
</dbReference>
<dbReference type="Pfam" id="PF00990">
    <property type="entry name" value="GGDEF"/>
    <property type="match status" value="1"/>
</dbReference>
<dbReference type="SUPFAM" id="SSF141868">
    <property type="entry name" value="EAL domain-like"/>
    <property type="match status" value="1"/>
</dbReference>